<proteinExistence type="predicted"/>
<feature type="region of interest" description="Disordered" evidence="9">
    <location>
        <begin position="354"/>
        <end position="383"/>
    </location>
</feature>
<dbReference type="InterPro" id="IPR008942">
    <property type="entry name" value="ENTH_VHS"/>
</dbReference>
<dbReference type="Gene3D" id="1.25.40.90">
    <property type="match status" value="1"/>
</dbReference>
<comment type="subcellular location">
    <subcellularLocation>
        <location evidence="1">Cytoplasmic vesicle</location>
        <location evidence="1">Clathrin-coated vesicle</location>
    </subcellularLocation>
    <subcellularLocation>
        <location evidence="2">Golgi apparatus</location>
    </subcellularLocation>
    <subcellularLocation>
        <location evidence="3">Membrane</location>
        <location evidence="3">Clathrin-coated pit</location>
    </subcellularLocation>
</comment>
<reference evidence="11" key="4">
    <citation type="submission" date="2019-03" db="UniProtKB">
        <authorList>
            <consortium name="EnsemblPlants"/>
        </authorList>
    </citation>
    <scope>IDENTIFICATION</scope>
</reference>
<dbReference type="GO" id="GO:0006900">
    <property type="term" value="P:vesicle budding from membrane"/>
    <property type="evidence" value="ECO:0007669"/>
    <property type="project" value="TreeGrafter"/>
</dbReference>
<keyword evidence="8" id="KW-0968">Cytoplasmic vesicle</keyword>
<dbReference type="PROSITE" id="PS50942">
    <property type="entry name" value="ENTH"/>
    <property type="match status" value="1"/>
</dbReference>
<accession>A0A452Z658</accession>
<reference evidence="12" key="1">
    <citation type="journal article" date="2014" name="Science">
        <title>Ancient hybridizations among the ancestral genomes of bread wheat.</title>
        <authorList>
            <consortium name="International Wheat Genome Sequencing Consortium,"/>
            <person name="Marcussen T."/>
            <person name="Sandve S.R."/>
            <person name="Heier L."/>
            <person name="Spannagl M."/>
            <person name="Pfeifer M."/>
            <person name="Jakobsen K.S."/>
            <person name="Wulff B.B."/>
            <person name="Steuernagel B."/>
            <person name="Mayer K.F."/>
            <person name="Olsen O.A."/>
        </authorList>
    </citation>
    <scope>NUCLEOTIDE SEQUENCE [LARGE SCALE GENOMIC DNA]</scope>
    <source>
        <strain evidence="12">cv. AL8/78</strain>
    </source>
</reference>
<dbReference type="GO" id="GO:0005794">
    <property type="term" value="C:Golgi apparatus"/>
    <property type="evidence" value="ECO:0007669"/>
    <property type="project" value="UniProtKB-SubCell"/>
</dbReference>
<protein>
    <recommendedName>
        <fullName evidence="10">ENTH domain-containing protein</fullName>
    </recommendedName>
</protein>
<organism evidence="11 12">
    <name type="scientific">Aegilops tauschii subsp. strangulata</name>
    <name type="common">Goatgrass</name>
    <dbReference type="NCBI Taxonomy" id="200361"/>
    <lineage>
        <taxon>Eukaryota</taxon>
        <taxon>Viridiplantae</taxon>
        <taxon>Streptophyta</taxon>
        <taxon>Embryophyta</taxon>
        <taxon>Tracheophyta</taxon>
        <taxon>Spermatophyta</taxon>
        <taxon>Magnoliopsida</taxon>
        <taxon>Liliopsida</taxon>
        <taxon>Poales</taxon>
        <taxon>Poaceae</taxon>
        <taxon>BOP clade</taxon>
        <taxon>Pooideae</taxon>
        <taxon>Triticodae</taxon>
        <taxon>Triticeae</taxon>
        <taxon>Triticinae</taxon>
        <taxon>Aegilops</taxon>
    </lineage>
</organism>
<evidence type="ECO:0000256" key="2">
    <source>
        <dbReference type="ARBA" id="ARBA00004555"/>
    </source>
</evidence>
<dbReference type="Proteomes" id="UP000015105">
    <property type="component" value="Chromosome 1D"/>
</dbReference>
<dbReference type="GO" id="GO:0000149">
    <property type="term" value="F:SNARE binding"/>
    <property type="evidence" value="ECO:0007669"/>
    <property type="project" value="TreeGrafter"/>
</dbReference>
<dbReference type="EnsemblPlants" id="AET1Gv20644100.3">
    <property type="protein sequence ID" value="AET1Gv20644100.3"/>
    <property type="gene ID" value="AET1Gv20644100"/>
</dbReference>
<dbReference type="AlphaFoldDB" id="A0A452Z658"/>
<evidence type="ECO:0000313" key="12">
    <source>
        <dbReference type="Proteomes" id="UP000015105"/>
    </source>
</evidence>
<keyword evidence="12" id="KW-1185">Reference proteome</keyword>
<name>A0A452Z658_AEGTS</name>
<keyword evidence="5" id="KW-0333">Golgi apparatus</keyword>
<keyword evidence="6" id="KW-0472">Membrane</keyword>
<evidence type="ECO:0000256" key="3">
    <source>
        <dbReference type="ARBA" id="ARBA00004600"/>
    </source>
</evidence>
<evidence type="ECO:0000256" key="8">
    <source>
        <dbReference type="ARBA" id="ARBA00023329"/>
    </source>
</evidence>
<keyword evidence="7" id="KW-0168">Coated pit</keyword>
<dbReference type="InterPro" id="IPR045192">
    <property type="entry name" value="AP180-like"/>
</dbReference>
<evidence type="ECO:0000259" key="10">
    <source>
        <dbReference type="PROSITE" id="PS50942"/>
    </source>
</evidence>
<evidence type="ECO:0000256" key="6">
    <source>
        <dbReference type="ARBA" id="ARBA00023136"/>
    </source>
</evidence>
<reference evidence="12" key="2">
    <citation type="journal article" date="2017" name="Nat. Plants">
        <title>The Aegilops tauschii genome reveals multiple impacts of transposons.</title>
        <authorList>
            <person name="Zhao G."/>
            <person name="Zou C."/>
            <person name="Li K."/>
            <person name="Wang K."/>
            <person name="Li T."/>
            <person name="Gao L."/>
            <person name="Zhang X."/>
            <person name="Wang H."/>
            <person name="Yang Z."/>
            <person name="Liu X."/>
            <person name="Jiang W."/>
            <person name="Mao L."/>
            <person name="Kong X."/>
            <person name="Jiao Y."/>
            <person name="Jia J."/>
        </authorList>
    </citation>
    <scope>NUCLEOTIDE SEQUENCE [LARGE SCALE GENOMIC DNA]</scope>
    <source>
        <strain evidence="12">cv. AL8/78</strain>
    </source>
</reference>
<feature type="region of interest" description="Disordered" evidence="9">
    <location>
        <begin position="1"/>
        <end position="42"/>
    </location>
</feature>
<feature type="domain" description="ENTH" evidence="10">
    <location>
        <begin position="26"/>
        <end position="165"/>
    </location>
</feature>
<evidence type="ECO:0000256" key="4">
    <source>
        <dbReference type="ARBA" id="ARBA00022583"/>
    </source>
</evidence>
<evidence type="ECO:0000256" key="9">
    <source>
        <dbReference type="SAM" id="MobiDB-lite"/>
    </source>
</evidence>
<evidence type="ECO:0000256" key="7">
    <source>
        <dbReference type="ARBA" id="ARBA00023176"/>
    </source>
</evidence>
<reference evidence="11" key="3">
    <citation type="journal article" date="2017" name="Nature">
        <title>Genome sequence of the progenitor of the wheat D genome Aegilops tauschii.</title>
        <authorList>
            <person name="Luo M.C."/>
            <person name="Gu Y.Q."/>
            <person name="Puiu D."/>
            <person name="Wang H."/>
            <person name="Twardziok S.O."/>
            <person name="Deal K.R."/>
            <person name="Huo N."/>
            <person name="Zhu T."/>
            <person name="Wang L."/>
            <person name="Wang Y."/>
            <person name="McGuire P.E."/>
            <person name="Liu S."/>
            <person name="Long H."/>
            <person name="Ramasamy R.K."/>
            <person name="Rodriguez J.C."/>
            <person name="Van S.L."/>
            <person name="Yuan L."/>
            <person name="Wang Z."/>
            <person name="Xia Z."/>
            <person name="Xiao L."/>
            <person name="Anderson O.D."/>
            <person name="Ouyang S."/>
            <person name="Liang Y."/>
            <person name="Zimin A.V."/>
            <person name="Pertea G."/>
            <person name="Qi P."/>
            <person name="Bennetzen J.L."/>
            <person name="Dai X."/>
            <person name="Dawson M.W."/>
            <person name="Muller H.G."/>
            <person name="Kugler K."/>
            <person name="Rivarola-Duarte L."/>
            <person name="Spannagl M."/>
            <person name="Mayer K.F.X."/>
            <person name="Lu F.H."/>
            <person name="Bevan M.W."/>
            <person name="Leroy P."/>
            <person name="Li P."/>
            <person name="You F.M."/>
            <person name="Sun Q."/>
            <person name="Liu Z."/>
            <person name="Lyons E."/>
            <person name="Wicker T."/>
            <person name="Salzberg S.L."/>
            <person name="Devos K.M."/>
            <person name="Dvorak J."/>
        </authorList>
    </citation>
    <scope>NUCLEOTIDE SEQUENCE [LARGE SCALE GENOMIC DNA]</scope>
    <source>
        <strain evidence="11">cv. AL8/78</strain>
    </source>
</reference>
<dbReference type="PANTHER" id="PTHR22951:SF12">
    <property type="entry name" value="OS05G0426100 PROTEIN"/>
    <property type="match status" value="1"/>
</dbReference>
<feature type="compositionally biased region" description="Basic and acidic residues" evidence="9">
    <location>
        <begin position="274"/>
        <end position="289"/>
    </location>
</feature>
<dbReference type="GO" id="GO:0072583">
    <property type="term" value="P:clathrin-dependent endocytosis"/>
    <property type="evidence" value="ECO:0007669"/>
    <property type="project" value="InterPro"/>
</dbReference>
<sequence>GAEQAPQGAGSGQGQDQHRSGQGGRRQRFRVAGARSGHRQGHQARYENFPADERHIREIVSLTRDSRGSAGACVAALSRRLGRTRSWDVALKTLVIVHRLLAEGDPVFEQELFYATRRGTRMLNMSDFCGRASDDDAWDYSAFVRTYAAYLDDRLEHRIQARQGGPNRCKLLRDELYMSPGDRFSREGVDGSSQGGGDRAEGDADERDVAGAAPRQGPTTAASPRPIHRLPTRRRGEDEPGGDGVSVPDGEGERSTVLRAHGGHGRAHGAVPGHGERGLRARDRSLLRPRQADRGSRLFLLVVQGRLRLPPVRRAGGGGHHAGEARAHGRVHLRQARHRVCAEAAAAVAGAVQPGARGRGVRHERHQGPSGARGAAGCRGAGAGCQRDGAC</sequence>
<dbReference type="GO" id="GO:0032050">
    <property type="term" value="F:clathrin heavy chain binding"/>
    <property type="evidence" value="ECO:0007669"/>
    <property type="project" value="TreeGrafter"/>
</dbReference>
<evidence type="ECO:0000256" key="1">
    <source>
        <dbReference type="ARBA" id="ARBA00004132"/>
    </source>
</evidence>
<dbReference type="GO" id="GO:0030136">
    <property type="term" value="C:clathrin-coated vesicle"/>
    <property type="evidence" value="ECO:0007669"/>
    <property type="project" value="UniProtKB-SubCell"/>
</dbReference>
<dbReference type="InterPro" id="IPR013809">
    <property type="entry name" value="ENTH"/>
</dbReference>
<reference evidence="11" key="5">
    <citation type="journal article" date="2021" name="G3 (Bethesda)">
        <title>Aegilops tauschii genome assembly Aet v5.0 features greater sequence contiguity and improved annotation.</title>
        <authorList>
            <person name="Wang L."/>
            <person name="Zhu T."/>
            <person name="Rodriguez J.C."/>
            <person name="Deal K.R."/>
            <person name="Dubcovsky J."/>
            <person name="McGuire P.E."/>
            <person name="Lux T."/>
            <person name="Spannagl M."/>
            <person name="Mayer K.F.X."/>
            <person name="Baldrich P."/>
            <person name="Meyers B.C."/>
            <person name="Huo N."/>
            <person name="Gu Y.Q."/>
            <person name="Zhou H."/>
            <person name="Devos K.M."/>
            <person name="Bennetzen J.L."/>
            <person name="Unver T."/>
            <person name="Budak H."/>
            <person name="Gulick P.J."/>
            <person name="Galiba G."/>
            <person name="Kalapos B."/>
            <person name="Nelson D.R."/>
            <person name="Li P."/>
            <person name="You F.M."/>
            <person name="Luo M.C."/>
            <person name="Dvorak J."/>
        </authorList>
    </citation>
    <scope>NUCLEOTIDE SEQUENCE [LARGE SCALE GENOMIC DNA]</scope>
    <source>
        <strain evidence="11">cv. AL8/78</strain>
    </source>
</reference>
<dbReference type="GO" id="GO:0005546">
    <property type="term" value="F:phosphatidylinositol-4,5-bisphosphate binding"/>
    <property type="evidence" value="ECO:0007669"/>
    <property type="project" value="TreeGrafter"/>
</dbReference>
<dbReference type="GO" id="GO:0005545">
    <property type="term" value="F:1-phosphatidylinositol binding"/>
    <property type="evidence" value="ECO:0007669"/>
    <property type="project" value="TreeGrafter"/>
</dbReference>
<dbReference type="SUPFAM" id="SSF48464">
    <property type="entry name" value="ENTH/VHS domain"/>
    <property type="match status" value="1"/>
</dbReference>
<evidence type="ECO:0000313" key="11">
    <source>
        <dbReference type="EnsemblPlants" id="AET1Gv20644100.3"/>
    </source>
</evidence>
<feature type="region of interest" description="Disordered" evidence="9">
    <location>
        <begin position="181"/>
        <end position="289"/>
    </location>
</feature>
<dbReference type="SMART" id="SM00273">
    <property type="entry name" value="ENTH"/>
    <property type="match status" value="1"/>
</dbReference>
<dbReference type="CDD" id="cd16987">
    <property type="entry name" value="ANTH_N_AP180_plant"/>
    <property type="match status" value="1"/>
</dbReference>
<keyword evidence="4" id="KW-0254">Endocytosis</keyword>
<evidence type="ECO:0000256" key="5">
    <source>
        <dbReference type="ARBA" id="ARBA00023034"/>
    </source>
</evidence>
<dbReference type="InterPro" id="IPR048050">
    <property type="entry name" value="ANTH_N_plant"/>
</dbReference>
<dbReference type="Pfam" id="PF07651">
    <property type="entry name" value="ANTH"/>
    <property type="match status" value="1"/>
</dbReference>
<dbReference type="GO" id="GO:0005905">
    <property type="term" value="C:clathrin-coated pit"/>
    <property type="evidence" value="ECO:0007669"/>
    <property type="project" value="UniProtKB-SubCell"/>
</dbReference>
<dbReference type="PANTHER" id="PTHR22951">
    <property type="entry name" value="CLATHRIN ASSEMBLY PROTEIN"/>
    <property type="match status" value="1"/>
</dbReference>
<dbReference type="InterPro" id="IPR011417">
    <property type="entry name" value="ANTH_dom"/>
</dbReference>
<dbReference type="GO" id="GO:0048268">
    <property type="term" value="P:clathrin coat assembly"/>
    <property type="evidence" value="ECO:0007669"/>
    <property type="project" value="InterPro"/>
</dbReference>
<dbReference type="Gramene" id="AET1Gv20644100.3">
    <property type="protein sequence ID" value="AET1Gv20644100.3"/>
    <property type="gene ID" value="AET1Gv20644100"/>
</dbReference>